<evidence type="ECO:0000313" key="3">
    <source>
        <dbReference type="Proteomes" id="UP000272193"/>
    </source>
</evidence>
<feature type="region of interest" description="Disordered" evidence="1">
    <location>
        <begin position="154"/>
        <end position="219"/>
    </location>
</feature>
<evidence type="ECO:0000256" key="1">
    <source>
        <dbReference type="SAM" id="MobiDB-lite"/>
    </source>
</evidence>
<dbReference type="InterPro" id="IPR021735">
    <property type="entry name" value="DUF3306"/>
</dbReference>
<accession>A0A3N4UZH8</accession>
<gene>
    <name evidence="2" type="ORF">EDC62_0680</name>
</gene>
<dbReference type="Proteomes" id="UP000272193">
    <property type="component" value="Unassembled WGS sequence"/>
</dbReference>
<dbReference type="Pfam" id="PF11748">
    <property type="entry name" value="DUF3306"/>
    <property type="match status" value="1"/>
</dbReference>
<feature type="compositionally biased region" description="Pro residues" evidence="1">
    <location>
        <begin position="63"/>
        <end position="78"/>
    </location>
</feature>
<feature type="compositionally biased region" description="Basic and acidic residues" evidence="1">
    <location>
        <begin position="12"/>
        <end position="21"/>
    </location>
</feature>
<sequence length="219" mass="22707">MSDGFLSRWSRRKLDAREGRPTPEPPQAPVEPRAEAVAQNPAAPLAPSGSPRPPATVGRDPAAPMPAAPAAPEPPPPSLADALALPAGAEVRAFMARNVAPEVRAAAVKKLFADPHFNMMDGLDIYIDDYSRPSPLPQALLRELQSAEALGLFDAPREDAPDPASAQAVRAAGGGPRLDAGLADPPRTEPVPPTDAADPAVPSEPTAASHPQPNDPPKT</sequence>
<keyword evidence="3" id="KW-1185">Reference proteome</keyword>
<feature type="region of interest" description="Disordered" evidence="1">
    <location>
        <begin position="1"/>
        <end position="81"/>
    </location>
</feature>
<dbReference type="AlphaFoldDB" id="A0A3N4UZH8"/>
<evidence type="ECO:0000313" key="2">
    <source>
        <dbReference type="EMBL" id="RPE72969.1"/>
    </source>
</evidence>
<comment type="caution">
    <text evidence="2">The sequence shown here is derived from an EMBL/GenBank/DDBJ whole genome shotgun (WGS) entry which is preliminary data.</text>
</comment>
<dbReference type="RefSeq" id="WP_124220436.1">
    <property type="nucleotide sequence ID" value="NZ_RKQL01000001.1"/>
</dbReference>
<protein>
    <submittedName>
        <fullName evidence="2">Uncharacterized protein DUF3306</fullName>
    </submittedName>
</protein>
<proteinExistence type="predicted"/>
<name>A0A3N4UZH8_9BURK</name>
<reference evidence="2 3" key="1">
    <citation type="submission" date="2018-11" db="EMBL/GenBank/DDBJ databases">
        <title>Genomic Encyclopedia of Type Strains, Phase IV (KMG-IV): sequencing the most valuable type-strain genomes for metagenomic binning, comparative biology and taxonomic classification.</title>
        <authorList>
            <person name="Goeker M."/>
        </authorList>
    </citation>
    <scope>NUCLEOTIDE SEQUENCE [LARGE SCALE GENOMIC DNA]</scope>
    <source>
        <strain evidence="2 3">DSM 101684</strain>
    </source>
</reference>
<organism evidence="2 3">
    <name type="scientific">Tibeticola sediminis</name>
    <dbReference type="NCBI Taxonomy" id="1917811"/>
    <lineage>
        <taxon>Bacteria</taxon>
        <taxon>Pseudomonadati</taxon>
        <taxon>Pseudomonadota</taxon>
        <taxon>Betaproteobacteria</taxon>
        <taxon>Burkholderiales</taxon>
        <taxon>Comamonadaceae</taxon>
        <taxon>Tibeticola</taxon>
    </lineage>
</organism>
<dbReference type="EMBL" id="RKQL01000001">
    <property type="protein sequence ID" value="RPE72969.1"/>
    <property type="molecule type" value="Genomic_DNA"/>
</dbReference>
<dbReference type="OrthoDB" id="8776025at2"/>